<gene>
    <name evidence="1" type="ORF">PCOR1329_LOCUS29111</name>
</gene>
<proteinExistence type="predicted"/>
<dbReference type="EMBL" id="CAUYUJ010010890">
    <property type="protein sequence ID" value="CAK0830467.1"/>
    <property type="molecule type" value="Genomic_DNA"/>
</dbReference>
<comment type="caution">
    <text evidence="1">The sequence shown here is derived from an EMBL/GenBank/DDBJ whole genome shotgun (WGS) entry which is preliminary data.</text>
</comment>
<sequence>MWDPSYGSSPIKTPEDTTLYNQRVAKMAQVLKVRFPPASGDLAVFTHATTSFSLAYGLCSNLFASLQEFVDSMPAIAPAGVIVVTIDGKGHCTNLTQTQNVAEVVECGETEPYKCEFADSPNWYWEDPLGSGPDKCH</sequence>
<evidence type="ECO:0000313" key="2">
    <source>
        <dbReference type="Proteomes" id="UP001189429"/>
    </source>
</evidence>
<protein>
    <submittedName>
        <fullName evidence="1">Uncharacterized protein</fullName>
    </submittedName>
</protein>
<dbReference type="Proteomes" id="UP001189429">
    <property type="component" value="Unassembled WGS sequence"/>
</dbReference>
<reference evidence="1" key="1">
    <citation type="submission" date="2023-10" db="EMBL/GenBank/DDBJ databases">
        <authorList>
            <person name="Chen Y."/>
            <person name="Shah S."/>
            <person name="Dougan E. K."/>
            <person name="Thang M."/>
            <person name="Chan C."/>
        </authorList>
    </citation>
    <scope>NUCLEOTIDE SEQUENCE [LARGE SCALE GENOMIC DNA]</scope>
</reference>
<organism evidence="1 2">
    <name type="scientific">Prorocentrum cordatum</name>
    <dbReference type="NCBI Taxonomy" id="2364126"/>
    <lineage>
        <taxon>Eukaryota</taxon>
        <taxon>Sar</taxon>
        <taxon>Alveolata</taxon>
        <taxon>Dinophyceae</taxon>
        <taxon>Prorocentrales</taxon>
        <taxon>Prorocentraceae</taxon>
        <taxon>Prorocentrum</taxon>
    </lineage>
</organism>
<keyword evidence="2" id="KW-1185">Reference proteome</keyword>
<evidence type="ECO:0000313" key="1">
    <source>
        <dbReference type="EMBL" id="CAK0830467.1"/>
    </source>
</evidence>
<accession>A0ABN9SFC8</accession>
<name>A0ABN9SFC8_9DINO</name>